<dbReference type="InParanoid" id="A0A068UXJ2"/>
<dbReference type="AlphaFoldDB" id="A0A068UXJ2"/>
<dbReference type="GO" id="GO:0005634">
    <property type="term" value="C:nucleus"/>
    <property type="evidence" value="ECO:0007669"/>
    <property type="project" value="UniProtKB-ARBA"/>
</dbReference>
<dbReference type="InterPro" id="IPR015915">
    <property type="entry name" value="Kelch-typ_b-propeller"/>
</dbReference>
<accession>A0A068UXJ2</accession>
<dbReference type="PhylomeDB" id="A0A068UXJ2"/>
<organism evidence="3 4">
    <name type="scientific">Coffea canephora</name>
    <name type="common">Robusta coffee</name>
    <dbReference type="NCBI Taxonomy" id="49390"/>
    <lineage>
        <taxon>Eukaryota</taxon>
        <taxon>Viridiplantae</taxon>
        <taxon>Streptophyta</taxon>
        <taxon>Embryophyta</taxon>
        <taxon>Tracheophyta</taxon>
        <taxon>Spermatophyta</taxon>
        <taxon>Magnoliopsida</taxon>
        <taxon>eudicotyledons</taxon>
        <taxon>Gunneridae</taxon>
        <taxon>Pentapetalae</taxon>
        <taxon>asterids</taxon>
        <taxon>lamiids</taxon>
        <taxon>Gentianales</taxon>
        <taxon>Rubiaceae</taxon>
        <taxon>Ixoroideae</taxon>
        <taxon>Gardenieae complex</taxon>
        <taxon>Bertiereae - Coffeeae clade</taxon>
        <taxon>Coffeeae</taxon>
        <taxon>Coffea</taxon>
    </lineage>
</organism>
<dbReference type="InterPro" id="IPR006652">
    <property type="entry name" value="Kelch_1"/>
</dbReference>
<dbReference type="PANTHER" id="PTHR46122">
    <property type="entry name" value="GALACTOSE OXIDASE/KELCH REPEAT PROTEIN-RELATED"/>
    <property type="match status" value="1"/>
</dbReference>
<evidence type="ECO:0008006" key="5">
    <source>
        <dbReference type="Google" id="ProtNLM"/>
    </source>
</evidence>
<keyword evidence="1" id="KW-0880">Kelch repeat</keyword>
<sequence>MAELFRYSFASLFSRFLVLRFLTLSAIILEGPSFLVSRDLPSACEEESKWVFNTYSSIENSKDSKRKHLEEETGVIKPSKPLAFQGQSMDQEDDQGHHGYYTDTSSLILKLGQDLSINCLLRCSRADYGTIASLNHSFRSLIRSGDLYKSRRQLGIVEHWVYVSSSLLEWKAFDPLRRRWMSLPKMISNECFLFSDKESLAVGTELLVFGKEIESQVIYKYSILTNTWSSGVRTNIPRWLFGSASLGEIAIVAGGCDSKGNLLSSAELYNSTTESWLTLPRMHKPRKLCSGVFIDGKFYVIGGVGIGNPSASDGASLKVLTCGEVYDLRTGTWFEIPDMYPQCAREGTNDSPATARAPPLLAVVKNELYAAYCDEKEVWKYHKQRNVWITIGRLPEQATSMNGWGLAFRACGNQLMVIGGPRALNGGYIEINAWEPGEGPLEWTLLGTKHSGSFVYNCAVMGC</sequence>
<dbReference type="SUPFAM" id="SSF117281">
    <property type="entry name" value="Kelch motif"/>
    <property type="match status" value="1"/>
</dbReference>
<gene>
    <name evidence="3" type="ORF">GSCOC_T00035842001</name>
</gene>
<name>A0A068UXJ2_COFCA</name>
<dbReference type="EMBL" id="HG739147">
    <property type="protein sequence ID" value="CDP12353.1"/>
    <property type="molecule type" value="Genomic_DNA"/>
</dbReference>
<dbReference type="Proteomes" id="UP000295252">
    <property type="component" value="Chromosome VI"/>
</dbReference>
<keyword evidence="4" id="KW-1185">Reference proteome</keyword>
<evidence type="ECO:0000256" key="2">
    <source>
        <dbReference type="ARBA" id="ARBA00022737"/>
    </source>
</evidence>
<dbReference type="PANTHER" id="PTHR46122:SF9">
    <property type="entry name" value="F-BOX_KELCH-REPEAT PROTEIN"/>
    <property type="match status" value="1"/>
</dbReference>
<proteinExistence type="predicted"/>
<evidence type="ECO:0000256" key="1">
    <source>
        <dbReference type="ARBA" id="ARBA00022441"/>
    </source>
</evidence>
<keyword evidence="2" id="KW-0677">Repeat</keyword>
<dbReference type="InterPro" id="IPR052439">
    <property type="entry name" value="F-box/Kelch-repeat"/>
</dbReference>
<dbReference type="STRING" id="49390.A0A068UXJ2"/>
<dbReference type="OrthoDB" id="191037at2759"/>
<dbReference type="FunFam" id="2.120.10.80:FF:000007">
    <property type="entry name" value="F-box/kelch-repeat protein SKIP11"/>
    <property type="match status" value="1"/>
</dbReference>
<evidence type="ECO:0000313" key="3">
    <source>
        <dbReference type="EMBL" id="CDP12353.1"/>
    </source>
</evidence>
<dbReference type="SMART" id="SM00612">
    <property type="entry name" value="Kelch"/>
    <property type="match status" value="1"/>
</dbReference>
<protein>
    <recommendedName>
        <fullName evidence="5">F-box domain-containing protein</fullName>
    </recommendedName>
</protein>
<evidence type="ECO:0000313" key="4">
    <source>
        <dbReference type="Proteomes" id="UP000295252"/>
    </source>
</evidence>
<dbReference type="Gene3D" id="2.120.10.80">
    <property type="entry name" value="Kelch-type beta propeller"/>
    <property type="match status" value="1"/>
</dbReference>
<dbReference type="Gramene" id="CDP12353">
    <property type="protein sequence ID" value="CDP12353"/>
    <property type="gene ID" value="GSCOC_T00035842001"/>
</dbReference>
<dbReference type="OMA" id="NNISEHW"/>
<reference evidence="4" key="1">
    <citation type="journal article" date="2014" name="Science">
        <title>The coffee genome provides insight into the convergent evolution of caffeine biosynthesis.</title>
        <authorList>
            <person name="Denoeud F."/>
            <person name="Carretero-Paulet L."/>
            <person name="Dereeper A."/>
            <person name="Droc G."/>
            <person name="Guyot R."/>
            <person name="Pietrella M."/>
            <person name="Zheng C."/>
            <person name="Alberti A."/>
            <person name="Anthony F."/>
            <person name="Aprea G."/>
            <person name="Aury J.M."/>
            <person name="Bento P."/>
            <person name="Bernard M."/>
            <person name="Bocs S."/>
            <person name="Campa C."/>
            <person name="Cenci A."/>
            <person name="Combes M.C."/>
            <person name="Crouzillat D."/>
            <person name="Da Silva C."/>
            <person name="Daddiego L."/>
            <person name="De Bellis F."/>
            <person name="Dussert S."/>
            <person name="Garsmeur O."/>
            <person name="Gayraud T."/>
            <person name="Guignon V."/>
            <person name="Jahn K."/>
            <person name="Jamilloux V."/>
            <person name="Joet T."/>
            <person name="Labadie K."/>
            <person name="Lan T."/>
            <person name="Leclercq J."/>
            <person name="Lepelley M."/>
            <person name="Leroy T."/>
            <person name="Li L.T."/>
            <person name="Librado P."/>
            <person name="Lopez L."/>
            <person name="Munoz A."/>
            <person name="Noel B."/>
            <person name="Pallavicini A."/>
            <person name="Perrotta G."/>
            <person name="Poncet V."/>
            <person name="Pot D."/>
            <person name="Priyono X."/>
            <person name="Rigoreau M."/>
            <person name="Rouard M."/>
            <person name="Rozas J."/>
            <person name="Tranchant-Dubreuil C."/>
            <person name="VanBuren R."/>
            <person name="Zhang Q."/>
            <person name="Andrade A.C."/>
            <person name="Argout X."/>
            <person name="Bertrand B."/>
            <person name="de Kochko A."/>
            <person name="Graziosi G."/>
            <person name="Henry R.J."/>
            <person name="Jayarama X."/>
            <person name="Ming R."/>
            <person name="Nagai C."/>
            <person name="Rounsley S."/>
            <person name="Sankoff D."/>
            <person name="Giuliano G."/>
            <person name="Albert V.A."/>
            <person name="Wincker P."/>
            <person name="Lashermes P."/>
        </authorList>
    </citation>
    <scope>NUCLEOTIDE SEQUENCE [LARGE SCALE GENOMIC DNA]</scope>
    <source>
        <strain evidence="4">cv. DH200-94</strain>
    </source>
</reference>
<dbReference type="Pfam" id="PF01344">
    <property type="entry name" value="Kelch_1"/>
    <property type="match status" value="2"/>
</dbReference>